<evidence type="ECO:0000256" key="3">
    <source>
        <dbReference type="ARBA" id="ARBA00012663"/>
    </source>
</evidence>
<dbReference type="Proteomes" id="UP000282323">
    <property type="component" value="Unassembled WGS sequence"/>
</dbReference>
<dbReference type="Pfam" id="PF02839">
    <property type="entry name" value="CBM_5_12"/>
    <property type="match status" value="2"/>
</dbReference>
<feature type="compositionally biased region" description="Acidic residues" evidence="6">
    <location>
        <begin position="125"/>
        <end position="139"/>
    </location>
</feature>
<dbReference type="GO" id="GO:0004563">
    <property type="term" value="F:beta-N-acetylhexosaminidase activity"/>
    <property type="evidence" value="ECO:0007669"/>
    <property type="project" value="UniProtKB-EC"/>
</dbReference>
<evidence type="ECO:0000256" key="6">
    <source>
        <dbReference type="SAM" id="MobiDB-lite"/>
    </source>
</evidence>
<dbReference type="GO" id="GO:0016020">
    <property type="term" value="C:membrane"/>
    <property type="evidence" value="ECO:0007669"/>
    <property type="project" value="TreeGrafter"/>
</dbReference>
<dbReference type="InterPro" id="IPR000601">
    <property type="entry name" value="PKD_dom"/>
</dbReference>
<dbReference type="EMBL" id="REGA01000013">
    <property type="protein sequence ID" value="RQG93556.1"/>
    <property type="molecule type" value="Genomic_DNA"/>
</dbReference>
<dbReference type="Gene3D" id="3.30.379.10">
    <property type="entry name" value="Chitobiase/beta-hexosaminidase domain 2-like"/>
    <property type="match status" value="1"/>
</dbReference>
<evidence type="ECO:0000256" key="4">
    <source>
        <dbReference type="ARBA" id="ARBA00022801"/>
    </source>
</evidence>
<accession>A0A3N6MHN2</accession>
<reference evidence="8 9" key="1">
    <citation type="submission" date="2018-10" db="EMBL/GenBank/DDBJ databases">
        <title>Natrarchaeobius chitinivorans gen. nov., sp. nov., and Natrarchaeobius haloalkaliphilus sp. nov., alkaliphilic, chitin-utilizing haloarchaea from hypersaline alkaline lakes.</title>
        <authorList>
            <person name="Sorokin D.Y."/>
            <person name="Elcheninov A.G."/>
            <person name="Kostrikina N.A."/>
            <person name="Bale N.J."/>
            <person name="Sinninghe Damste J.S."/>
            <person name="Khijniak T.V."/>
            <person name="Kublanov I.V."/>
            <person name="Toshchakov S.V."/>
        </authorList>
    </citation>
    <scope>NUCLEOTIDE SEQUENCE [LARGE SCALE GENOMIC DNA]</scope>
    <source>
        <strain evidence="8 9">AArcht4T</strain>
    </source>
</reference>
<keyword evidence="4" id="KW-0378">Hydrolase</keyword>
<dbReference type="OrthoDB" id="269633at2157"/>
<dbReference type="RefSeq" id="WP_124196334.1">
    <property type="nucleotide sequence ID" value="NZ_REGA01000013.1"/>
</dbReference>
<evidence type="ECO:0000313" key="8">
    <source>
        <dbReference type="EMBL" id="RQG93556.1"/>
    </source>
</evidence>
<dbReference type="InterPro" id="IPR015882">
    <property type="entry name" value="HEX_bac_N"/>
</dbReference>
<proteinExistence type="inferred from homology"/>
<dbReference type="InterPro" id="IPR006311">
    <property type="entry name" value="TAT_signal"/>
</dbReference>
<dbReference type="SUPFAM" id="SSF51445">
    <property type="entry name" value="(Trans)glycosidases"/>
    <property type="match status" value="1"/>
</dbReference>
<dbReference type="InterPro" id="IPR036573">
    <property type="entry name" value="CBM_sf_5/12"/>
</dbReference>
<comment type="catalytic activity">
    <reaction evidence="1">
        <text>Hydrolysis of terminal non-reducing N-acetyl-D-hexosamine residues in N-acetyl-beta-D-hexosaminides.</text>
        <dbReference type="EC" id="3.2.1.52"/>
    </reaction>
</comment>
<name>A0A3N6MHN2_NATCH</name>
<dbReference type="PROSITE" id="PS50093">
    <property type="entry name" value="PKD"/>
    <property type="match status" value="1"/>
</dbReference>
<gene>
    <name evidence="8" type="ORF">EA473_14590</name>
</gene>
<dbReference type="PROSITE" id="PS51318">
    <property type="entry name" value="TAT"/>
    <property type="match status" value="1"/>
</dbReference>
<keyword evidence="5" id="KW-0326">Glycosidase</keyword>
<dbReference type="GO" id="GO:0005975">
    <property type="term" value="P:carbohydrate metabolic process"/>
    <property type="evidence" value="ECO:0007669"/>
    <property type="project" value="InterPro"/>
</dbReference>
<dbReference type="PRINTS" id="PR00738">
    <property type="entry name" value="GLHYDRLASE20"/>
</dbReference>
<evidence type="ECO:0000256" key="2">
    <source>
        <dbReference type="ARBA" id="ARBA00006285"/>
    </source>
</evidence>
<comment type="caution">
    <text evidence="8">The sequence shown here is derived from an EMBL/GenBank/DDBJ whole genome shotgun (WGS) entry which is preliminary data.</text>
</comment>
<comment type="similarity">
    <text evidence="2">Belongs to the glycosyl hydrolase 20 family.</text>
</comment>
<dbReference type="InterPro" id="IPR025705">
    <property type="entry name" value="Beta_hexosaminidase_sua/sub"/>
</dbReference>
<dbReference type="Gene3D" id="3.20.20.80">
    <property type="entry name" value="Glycosidases"/>
    <property type="match status" value="1"/>
</dbReference>
<evidence type="ECO:0000259" key="7">
    <source>
        <dbReference type="PROSITE" id="PS50093"/>
    </source>
</evidence>
<evidence type="ECO:0000313" key="9">
    <source>
        <dbReference type="Proteomes" id="UP000282323"/>
    </source>
</evidence>
<dbReference type="PANTHER" id="PTHR22600">
    <property type="entry name" value="BETA-HEXOSAMINIDASE"/>
    <property type="match status" value="1"/>
</dbReference>
<dbReference type="SUPFAM" id="SSF51055">
    <property type="entry name" value="Carbohydrate binding domain"/>
    <property type="match status" value="2"/>
</dbReference>
<dbReference type="InterPro" id="IPR022409">
    <property type="entry name" value="PKD/Chitinase_dom"/>
</dbReference>
<feature type="domain" description="PKD" evidence="7">
    <location>
        <begin position="91"/>
        <end position="174"/>
    </location>
</feature>
<organism evidence="8 9">
    <name type="scientific">Natrarchaeobius chitinivorans</name>
    <dbReference type="NCBI Taxonomy" id="1679083"/>
    <lineage>
        <taxon>Archaea</taxon>
        <taxon>Methanobacteriati</taxon>
        <taxon>Methanobacteriota</taxon>
        <taxon>Stenosarchaea group</taxon>
        <taxon>Halobacteria</taxon>
        <taxon>Halobacteriales</taxon>
        <taxon>Natrialbaceae</taxon>
        <taxon>Natrarchaeobius</taxon>
    </lineage>
</organism>
<dbReference type="Gene3D" id="2.60.40.10">
    <property type="entry name" value="Immunoglobulins"/>
    <property type="match status" value="1"/>
</dbReference>
<dbReference type="InterPro" id="IPR035986">
    <property type="entry name" value="PKD_dom_sf"/>
</dbReference>
<dbReference type="InterPro" id="IPR017853">
    <property type="entry name" value="GH"/>
</dbReference>
<dbReference type="SUPFAM" id="SSF55545">
    <property type="entry name" value="beta-N-acetylhexosaminidase-like domain"/>
    <property type="match status" value="1"/>
</dbReference>
<dbReference type="PANTHER" id="PTHR22600:SF57">
    <property type="entry name" value="BETA-N-ACETYLHEXOSAMINIDASE"/>
    <property type="match status" value="1"/>
</dbReference>
<evidence type="ECO:0000256" key="1">
    <source>
        <dbReference type="ARBA" id="ARBA00001231"/>
    </source>
</evidence>
<dbReference type="CDD" id="cd06568">
    <property type="entry name" value="GH20_SpHex_like"/>
    <property type="match status" value="1"/>
</dbReference>
<dbReference type="SMART" id="SM00495">
    <property type="entry name" value="ChtBD3"/>
    <property type="match status" value="2"/>
</dbReference>
<dbReference type="InterPro" id="IPR003610">
    <property type="entry name" value="CBM5/12"/>
</dbReference>
<dbReference type="InterPro" id="IPR013783">
    <property type="entry name" value="Ig-like_fold"/>
</dbReference>
<dbReference type="GO" id="GO:0005576">
    <property type="term" value="C:extracellular region"/>
    <property type="evidence" value="ECO:0007669"/>
    <property type="project" value="InterPro"/>
</dbReference>
<dbReference type="SMART" id="SM00089">
    <property type="entry name" value="PKD"/>
    <property type="match status" value="1"/>
</dbReference>
<dbReference type="AlphaFoldDB" id="A0A3N6MHN2"/>
<protein>
    <recommendedName>
        <fullName evidence="3">beta-N-acetylhexosaminidase</fullName>
        <ecNumber evidence="3">3.2.1.52</ecNumber>
    </recommendedName>
</protein>
<keyword evidence="9" id="KW-1185">Reference proteome</keyword>
<dbReference type="GO" id="GO:0030203">
    <property type="term" value="P:glycosaminoglycan metabolic process"/>
    <property type="evidence" value="ECO:0007669"/>
    <property type="project" value="TreeGrafter"/>
</dbReference>
<dbReference type="Pfam" id="PF18911">
    <property type="entry name" value="PKD_4"/>
    <property type="match status" value="1"/>
</dbReference>
<dbReference type="CDD" id="cd12215">
    <property type="entry name" value="ChiC_BD"/>
    <property type="match status" value="2"/>
</dbReference>
<dbReference type="Gene3D" id="2.10.10.20">
    <property type="entry name" value="Carbohydrate-binding module superfamily 5/12"/>
    <property type="match status" value="2"/>
</dbReference>
<dbReference type="CDD" id="cd00146">
    <property type="entry name" value="PKD"/>
    <property type="match status" value="1"/>
</dbReference>
<dbReference type="GO" id="GO:0030246">
    <property type="term" value="F:carbohydrate binding"/>
    <property type="evidence" value="ECO:0007669"/>
    <property type="project" value="InterPro"/>
</dbReference>
<dbReference type="Pfam" id="PF00728">
    <property type="entry name" value="Glyco_hydro_20"/>
    <property type="match status" value="2"/>
</dbReference>
<dbReference type="Pfam" id="PF02838">
    <property type="entry name" value="Glyco_hydro_20b"/>
    <property type="match status" value="1"/>
</dbReference>
<evidence type="ECO:0000256" key="5">
    <source>
        <dbReference type="ARBA" id="ARBA00023295"/>
    </source>
</evidence>
<dbReference type="InterPro" id="IPR015883">
    <property type="entry name" value="Glyco_hydro_20_cat"/>
</dbReference>
<dbReference type="EC" id="3.2.1.52" evidence="3"/>
<dbReference type="SUPFAM" id="SSF49299">
    <property type="entry name" value="PKD domain"/>
    <property type="match status" value="1"/>
</dbReference>
<feature type="region of interest" description="Disordered" evidence="6">
    <location>
        <begin position="107"/>
        <end position="148"/>
    </location>
</feature>
<dbReference type="InterPro" id="IPR029018">
    <property type="entry name" value="Hex-like_dom2"/>
</dbReference>
<sequence length="738" mass="81091">MRHTRRDVLRSATSISALGIAASASATASADCEGVPEWDPDATYTGGDEVVYEGERFTAEWWTQGTEPDDGDAVWTLEGPCEDDGGESDGPIASIDVTATTVEPDETVEFDGSDSTGGDASIEGYEWDLTGDGEADETGETASHSYAERGEYTVQLTVTDDEGRTDTAVVTITVGIGDDGPCGGVSRWESDATYQGGDEVVYDAHLWEARWWTQGDEPGASDWGPWENLERCGDAETPDPIDRTLEDVVPKPVDVSTTDAEFEITAETAIVVDDEAEAVGESLADLLRSPTGYDLPLEEAPSDATDVIELAVGDRTDHLGEEGYELAVDEDGVTIEAATDAGLFWGVQSLRQVLPAAVEADTEQSAEWTVPGGEIVDYPRFDFRGAHLDVARHFRTADEMKQFVDYLAQYKINHVHIHLTDDQGWRLEIEEWPELTDVGGQYQVDGECEDCYYTQAEYADIVEHAEDRFITVIPEIDMPGHTNAALASVCELNCDDECEDPYTGIEVGFSSLCVDQEFTYEWIEDVVAEVAELTPGPYFHIGGDEADPLSDDEYEYFMDRAVPIVQDAGKRPMGWHEILGADPPTETIGQFWAPDSTASGVDVPGAVEEGHEIIASPASHAYLDMKYHWETELGLTWAGTTSVRESYEWDPGSYIDGVDESSIVGPEAALWSETLETFADVEFMLFPRIASIAELGWTPDADTEWEDFRERVAGHGPRWDRQGINYYRSDQIDWPNGE</sequence>